<dbReference type="Gene3D" id="1.25.40.20">
    <property type="entry name" value="Ankyrin repeat-containing domain"/>
    <property type="match status" value="1"/>
</dbReference>
<evidence type="ECO:0000313" key="12">
    <source>
        <dbReference type="EMBL" id="JAS87118.1"/>
    </source>
</evidence>
<dbReference type="PROSITE" id="PS50088">
    <property type="entry name" value="ANK_REPEAT"/>
    <property type="match status" value="2"/>
</dbReference>
<dbReference type="EMBL" id="GECU01020588">
    <property type="protein sequence ID" value="JAS87118.1"/>
    <property type="molecule type" value="Transcribed_RNA"/>
</dbReference>
<dbReference type="SUPFAM" id="SSF144232">
    <property type="entry name" value="HIT/MYND zinc finger-like"/>
    <property type="match status" value="1"/>
</dbReference>
<protein>
    <recommendedName>
        <fullName evidence="11">MYND-type domain-containing protein</fullName>
    </recommendedName>
</protein>
<evidence type="ECO:0000256" key="9">
    <source>
        <dbReference type="PROSITE-ProRule" id="PRU00023"/>
    </source>
</evidence>
<keyword evidence="3" id="KW-0677">Repeat</keyword>
<evidence type="ECO:0000256" key="1">
    <source>
        <dbReference type="ARBA" id="ARBA00004138"/>
    </source>
</evidence>
<evidence type="ECO:0000256" key="6">
    <source>
        <dbReference type="ARBA" id="ARBA00023043"/>
    </source>
</evidence>
<keyword evidence="2" id="KW-0479">Metal-binding</keyword>
<reference evidence="12" key="1">
    <citation type="submission" date="2015-11" db="EMBL/GenBank/DDBJ databases">
        <title>De novo transcriptome assembly of four potential Pierce s Disease insect vectors from Arizona vineyards.</title>
        <authorList>
            <person name="Tassone E.E."/>
        </authorList>
    </citation>
    <scope>NUCLEOTIDE SEQUENCE</scope>
</reference>
<dbReference type="PROSITE" id="PS01360">
    <property type="entry name" value="ZF_MYND_1"/>
    <property type="match status" value="1"/>
</dbReference>
<feature type="domain" description="MYND-type" evidence="11">
    <location>
        <begin position="316"/>
        <end position="353"/>
    </location>
</feature>
<dbReference type="CDD" id="cd23020">
    <property type="entry name" value="zf-HIT"/>
    <property type="match status" value="1"/>
</dbReference>
<sequence>MERTKMAPSEKVDEDEKKIFDCIAKNNIVEFKALIHTIHGDIFDEHGMTPLQHAAYKGNKEIVQLLLDQGADVNSGRHKHGYSALHFGVLSGNTDVCELLLTAGAKTHATNSVGKTPMEMAAFVGNHMCVAIINNFVPRVEVDYFTVPQGLESEPKLPPSLAGHVHKFAMQFNMNPVRIALNLQPNLVAALDTLRNVLTLMSDRQMRRKETNELMAFKLHYLANVVAEVAKCRQVEREKPSDPVEAFARKVLRSVRGREYTERFIRDCVREFPHRECTIFRQLVTVLAKSDSPPALDAVSLVICPRLFPEGESVECATCGQEPAIKKCSKCRATQYCDRECQRLHWFVHKKECGRIPTVSAKEDEK</sequence>
<keyword evidence="4 10" id="KW-0863">Zinc-finger</keyword>
<dbReference type="PROSITE" id="PS50865">
    <property type="entry name" value="ZF_MYND_2"/>
    <property type="match status" value="1"/>
</dbReference>
<dbReference type="Pfam" id="PF01753">
    <property type="entry name" value="zf-MYND"/>
    <property type="match status" value="1"/>
</dbReference>
<comment type="subcellular location">
    <subcellularLocation>
        <location evidence="1">Cell projection</location>
        <location evidence="1">Cilium</location>
    </subcellularLocation>
</comment>
<keyword evidence="6 9" id="KW-0040">ANK repeat</keyword>
<dbReference type="SUPFAM" id="SSF48403">
    <property type="entry name" value="Ankyrin repeat"/>
    <property type="match status" value="1"/>
</dbReference>
<evidence type="ECO:0000256" key="5">
    <source>
        <dbReference type="ARBA" id="ARBA00022833"/>
    </source>
</evidence>
<evidence type="ECO:0000256" key="10">
    <source>
        <dbReference type="PROSITE-ProRule" id="PRU00134"/>
    </source>
</evidence>
<dbReference type="GO" id="GO:0008270">
    <property type="term" value="F:zinc ion binding"/>
    <property type="evidence" value="ECO:0007669"/>
    <property type="project" value="UniProtKB-KW"/>
</dbReference>
<gene>
    <name evidence="12" type="ORF">g.28123</name>
</gene>
<dbReference type="PANTHER" id="PTHR24150:SF8">
    <property type="entry name" value="ANKYRIN REPEAT AND MYND DOMAIN-CONTAINING PROTEIN 2"/>
    <property type="match status" value="1"/>
</dbReference>
<evidence type="ECO:0000256" key="4">
    <source>
        <dbReference type="ARBA" id="ARBA00022771"/>
    </source>
</evidence>
<evidence type="ECO:0000256" key="7">
    <source>
        <dbReference type="ARBA" id="ARBA00023069"/>
    </source>
</evidence>
<keyword evidence="7" id="KW-0969">Cilium</keyword>
<dbReference type="Gene3D" id="6.10.140.2220">
    <property type="match status" value="1"/>
</dbReference>
<keyword evidence="5" id="KW-0862">Zinc</keyword>
<evidence type="ECO:0000256" key="3">
    <source>
        <dbReference type="ARBA" id="ARBA00022737"/>
    </source>
</evidence>
<dbReference type="PROSITE" id="PS50297">
    <property type="entry name" value="ANK_REP_REGION"/>
    <property type="match status" value="2"/>
</dbReference>
<dbReference type="InterPro" id="IPR002110">
    <property type="entry name" value="Ankyrin_rpt"/>
</dbReference>
<dbReference type="GO" id="GO:0005929">
    <property type="term" value="C:cilium"/>
    <property type="evidence" value="ECO:0007669"/>
    <property type="project" value="UniProtKB-SubCell"/>
</dbReference>
<dbReference type="PRINTS" id="PR01415">
    <property type="entry name" value="ANKYRIN"/>
</dbReference>
<accession>A0A1B6IJN2</accession>
<dbReference type="InterPro" id="IPR002893">
    <property type="entry name" value="Znf_MYND"/>
</dbReference>
<proteinExistence type="predicted"/>
<dbReference type="InterPro" id="IPR052452">
    <property type="entry name" value="Ankyrin-MYND_dom_contain_2"/>
</dbReference>
<feature type="repeat" description="ANK" evidence="9">
    <location>
        <begin position="80"/>
        <end position="112"/>
    </location>
</feature>
<dbReference type="SMART" id="SM00248">
    <property type="entry name" value="ANK"/>
    <property type="match status" value="3"/>
</dbReference>
<dbReference type="Pfam" id="PF12796">
    <property type="entry name" value="Ank_2"/>
    <property type="match status" value="1"/>
</dbReference>
<dbReference type="PANTHER" id="PTHR24150">
    <property type="entry name" value="ANKYRIN REPEAT AND MYND DOMAIN-CONTAINING PROTEIN 2"/>
    <property type="match status" value="1"/>
</dbReference>
<feature type="repeat" description="ANK" evidence="9">
    <location>
        <begin position="46"/>
        <end position="78"/>
    </location>
</feature>
<name>A0A1B6IJN2_9HEMI</name>
<dbReference type="InterPro" id="IPR036770">
    <property type="entry name" value="Ankyrin_rpt-contain_sf"/>
</dbReference>
<organism evidence="12">
    <name type="scientific">Homalodisca liturata</name>
    <dbReference type="NCBI Taxonomy" id="320908"/>
    <lineage>
        <taxon>Eukaryota</taxon>
        <taxon>Metazoa</taxon>
        <taxon>Ecdysozoa</taxon>
        <taxon>Arthropoda</taxon>
        <taxon>Hexapoda</taxon>
        <taxon>Insecta</taxon>
        <taxon>Pterygota</taxon>
        <taxon>Neoptera</taxon>
        <taxon>Paraneoptera</taxon>
        <taxon>Hemiptera</taxon>
        <taxon>Auchenorrhyncha</taxon>
        <taxon>Membracoidea</taxon>
        <taxon>Cicadellidae</taxon>
        <taxon>Cicadellinae</taxon>
        <taxon>Proconiini</taxon>
        <taxon>Homalodisca</taxon>
    </lineage>
</organism>
<keyword evidence="8" id="KW-0966">Cell projection</keyword>
<evidence type="ECO:0000256" key="8">
    <source>
        <dbReference type="ARBA" id="ARBA00023273"/>
    </source>
</evidence>
<evidence type="ECO:0000259" key="11">
    <source>
        <dbReference type="PROSITE" id="PS50865"/>
    </source>
</evidence>
<evidence type="ECO:0000256" key="2">
    <source>
        <dbReference type="ARBA" id="ARBA00022723"/>
    </source>
</evidence>
<dbReference type="AlphaFoldDB" id="A0A1B6IJN2"/>